<keyword evidence="1" id="KW-1133">Transmembrane helix</keyword>
<sequence length="207" mass="22599">MLAVAVVLVQLFWGVRIWQANHTVVETHSWGTSASHGGIARMPFVFSTLGWFAAVLIAGIVLIVWLWRARTNTQISSTAAHRLGRGWTVGAWFTPVVSLVFPAVVVEDIVRAADPATPAGRADLKGVPHSGLVWAWWIAWLLAWVSVVVERAAFMATNDYFTDIDEAANTWTGWAATYTVMTLLFAIAAGLLITILTRVGGWQGDRA</sequence>
<dbReference type="RefSeq" id="WP_157185545.1">
    <property type="nucleotide sequence ID" value="NZ_JACHIT010000002.1"/>
</dbReference>
<comment type="caution">
    <text evidence="3">The sequence shown here is derived from an EMBL/GenBank/DDBJ whole genome shotgun (WGS) entry which is preliminary data.</text>
</comment>
<evidence type="ECO:0000313" key="4">
    <source>
        <dbReference type="Proteomes" id="UP000540412"/>
    </source>
</evidence>
<reference evidence="3 4" key="1">
    <citation type="submission" date="2020-08" db="EMBL/GenBank/DDBJ databases">
        <title>Sequencing the genomes of 1000 actinobacteria strains.</title>
        <authorList>
            <person name="Klenk H.-P."/>
        </authorList>
    </citation>
    <scope>NUCLEOTIDE SEQUENCE [LARGE SCALE GENOMIC DNA]</scope>
    <source>
        <strain evidence="3 4">DSM 43582</strain>
    </source>
</reference>
<proteinExistence type="predicted"/>
<gene>
    <name evidence="3" type="ORF">BJY24_004264</name>
</gene>
<keyword evidence="1" id="KW-0472">Membrane</keyword>
<keyword evidence="1" id="KW-0812">Transmembrane</keyword>
<feature type="transmembrane region" description="Helical" evidence="1">
    <location>
        <begin position="43"/>
        <end position="67"/>
    </location>
</feature>
<evidence type="ECO:0000259" key="2">
    <source>
        <dbReference type="Pfam" id="PF14219"/>
    </source>
</evidence>
<feature type="transmembrane region" description="Helical" evidence="1">
    <location>
        <begin position="174"/>
        <end position="196"/>
    </location>
</feature>
<dbReference type="Proteomes" id="UP000540412">
    <property type="component" value="Unassembled WGS sequence"/>
</dbReference>
<name>A0A7W9PFU1_9NOCA</name>
<dbReference type="Pfam" id="PF14219">
    <property type="entry name" value="DUF4328"/>
    <property type="match status" value="1"/>
</dbReference>
<feature type="transmembrane region" description="Helical" evidence="1">
    <location>
        <begin position="131"/>
        <end position="154"/>
    </location>
</feature>
<dbReference type="EMBL" id="JACHIT010000002">
    <property type="protein sequence ID" value="MBB5915352.1"/>
    <property type="molecule type" value="Genomic_DNA"/>
</dbReference>
<dbReference type="AlphaFoldDB" id="A0A7W9PFU1"/>
<feature type="domain" description="DUF4328" evidence="2">
    <location>
        <begin position="45"/>
        <end position="196"/>
    </location>
</feature>
<keyword evidence="4" id="KW-1185">Reference proteome</keyword>
<dbReference type="InterPro" id="IPR025565">
    <property type="entry name" value="DUF4328"/>
</dbReference>
<organism evidence="3 4">
    <name type="scientific">Nocardia transvalensis</name>
    <dbReference type="NCBI Taxonomy" id="37333"/>
    <lineage>
        <taxon>Bacteria</taxon>
        <taxon>Bacillati</taxon>
        <taxon>Actinomycetota</taxon>
        <taxon>Actinomycetes</taxon>
        <taxon>Mycobacteriales</taxon>
        <taxon>Nocardiaceae</taxon>
        <taxon>Nocardia</taxon>
    </lineage>
</organism>
<accession>A0A7W9PFU1</accession>
<evidence type="ECO:0000313" key="3">
    <source>
        <dbReference type="EMBL" id="MBB5915352.1"/>
    </source>
</evidence>
<evidence type="ECO:0000256" key="1">
    <source>
        <dbReference type="SAM" id="Phobius"/>
    </source>
</evidence>
<protein>
    <recommendedName>
        <fullName evidence="2">DUF4328 domain-containing protein</fullName>
    </recommendedName>
</protein>